<feature type="compositionally biased region" description="Basic residues" evidence="6">
    <location>
        <begin position="181"/>
        <end position="192"/>
    </location>
</feature>
<proteinExistence type="inferred from homology"/>
<dbReference type="SUPFAM" id="SSF69737">
    <property type="entry name" value="Urease metallochaperone UreE, C-terminal domain"/>
    <property type="match status" value="1"/>
</dbReference>
<evidence type="ECO:0000313" key="9">
    <source>
        <dbReference type="Proteomes" id="UP000254123"/>
    </source>
</evidence>
<dbReference type="SUPFAM" id="SSF69287">
    <property type="entry name" value="Urease metallochaperone UreE, N-terminal domain"/>
    <property type="match status" value="1"/>
</dbReference>
<dbReference type="PIRSF" id="PIRSF036402">
    <property type="entry name" value="Ureas_acces_UreE"/>
    <property type="match status" value="1"/>
</dbReference>
<organism evidence="8 9">
    <name type="scientific">Psychrobacter phenylpyruvicus</name>
    <dbReference type="NCBI Taxonomy" id="29432"/>
    <lineage>
        <taxon>Bacteria</taxon>
        <taxon>Pseudomonadati</taxon>
        <taxon>Pseudomonadota</taxon>
        <taxon>Gammaproteobacteria</taxon>
        <taxon>Moraxellales</taxon>
        <taxon>Moraxellaceae</taxon>
        <taxon>Psychrobacter</taxon>
    </lineage>
</organism>
<dbReference type="CDD" id="cd00571">
    <property type="entry name" value="UreE"/>
    <property type="match status" value="1"/>
</dbReference>
<feature type="compositionally biased region" description="Basic residues" evidence="6">
    <location>
        <begin position="157"/>
        <end position="173"/>
    </location>
</feature>
<comment type="subcellular location">
    <subcellularLocation>
        <location evidence="1 5">Cytoplasm</location>
    </subcellularLocation>
</comment>
<dbReference type="InterPro" id="IPR012406">
    <property type="entry name" value="UreE"/>
</dbReference>
<dbReference type="NCBIfam" id="NF009751">
    <property type="entry name" value="PRK13261.1-1"/>
    <property type="match status" value="1"/>
</dbReference>
<accession>A0A379LHN3</accession>
<dbReference type="SMART" id="SM00988">
    <property type="entry name" value="UreE_N"/>
    <property type="match status" value="1"/>
</dbReference>
<comment type="function">
    <text evidence="5">Involved in urease metallocenter assembly. Binds nickel. Probably functions as a nickel donor during metallocenter assembly.</text>
</comment>
<gene>
    <name evidence="5 8" type="primary">ureE</name>
    <name evidence="8" type="ORF">NCTC10526_00363</name>
</gene>
<name>A0A379LHN3_9GAMM</name>
<evidence type="ECO:0000256" key="5">
    <source>
        <dbReference type="HAMAP-Rule" id="MF_00822"/>
    </source>
</evidence>
<evidence type="ECO:0000256" key="3">
    <source>
        <dbReference type="ARBA" id="ARBA00022596"/>
    </source>
</evidence>
<dbReference type="InterPro" id="IPR004029">
    <property type="entry name" value="UreE_N"/>
</dbReference>
<evidence type="ECO:0000256" key="1">
    <source>
        <dbReference type="ARBA" id="ARBA00004496"/>
    </source>
</evidence>
<keyword evidence="2 5" id="KW-0963">Cytoplasm</keyword>
<dbReference type="HAMAP" id="MF_00822">
    <property type="entry name" value="UreE"/>
    <property type="match status" value="1"/>
</dbReference>
<evidence type="ECO:0000313" key="8">
    <source>
        <dbReference type="EMBL" id="SUD90048.1"/>
    </source>
</evidence>
<dbReference type="GO" id="GO:0016151">
    <property type="term" value="F:nickel cation binding"/>
    <property type="evidence" value="ECO:0007669"/>
    <property type="project" value="UniProtKB-UniRule"/>
</dbReference>
<dbReference type="InterPro" id="IPR007864">
    <property type="entry name" value="UreE_C_dom"/>
</dbReference>
<dbReference type="InterPro" id="IPR036118">
    <property type="entry name" value="UreE_N_sf"/>
</dbReference>
<comment type="similarity">
    <text evidence="5">Belongs to the UreE family.</text>
</comment>
<reference evidence="8 9" key="1">
    <citation type="submission" date="2018-06" db="EMBL/GenBank/DDBJ databases">
        <authorList>
            <consortium name="Pathogen Informatics"/>
            <person name="Doyle S."/>
        </authorList>
    </citation>
    <scope>NUCLEOTIDE SEQUENCE [LARGE SCALE GENOMIC DNA]</scope>
    <source>
        <strain evidence="8 9">NCTC10526</strain>
    </source>
</reference>
<evidence type="ECO:0000256" key="2">
    <source>
        <dbReference type="ARBA" id="ARBA00022490"/>
    </source>
</evidence>
<dbReference type="GO" id="GO:0019627">
    <property type="term" value="P:urea metabolic process"/>
    <property type="evidence" value="ECO:0007669"/>
    <property type="project" value="InterPro"/>
</dbReference>
<keyword evidence="9" id="KW-1185">Reference proteome</keyword>
<dbReference type="AlphaFoldDB" id="A0A379LHN3"/>
<dbReference type="GO" id="GO:0051082">
    <property type="term" value="F:unfolded protein binding"/>
    <property type="evidence" value="ECO:0007669"/>
    <property type="project" value="UniProtKB-UniRule"/>
</dbReference>
<dbReference type="EMBL" id="UGVC01000001">
    <property type="protein sequence ID" value="SUD90048.1"/>
    <property type="molecule type" value="Genomic_DNA"/>
</dbReference>
<dbReference type="RefSeq" id="WP_028859041.1">
    <property type="nucleotide sequence ID" value="NZ_CAJHAQ010000001.1"/>
</dbReference>
<dbReference type="Gene3D" id="3.30.70.790">
    <property type="entry name" value="UreE, C-terminal domain"/>
    <property type="match status" value="1"/>
</dbReference>
<dbReference type="GO" id="GO:0006457">
    <property type="term" value="P:protein folding"/>
    <property type="evidence" value="ECO:0007669"/>
    <property type="project" value="InterPro"/>
</dbReference>
<protein>
    <recommendedName>
        <fullName evidence="5">Urease accessory protein UreE</fullName>
    </recommendedName>
</protein>
<dbReference type="STRING" id="1123034.GCA_000685805_01530"/>
<feature type="domain" description="UreE urease accessory N-terminal" evidence="7">
    <location>
        <begin position="1"/>
        <end position="68"/>
    </location>
</feature>
<dbReference type="Gene3D" id="2.60.260.20">
    <property type="entry name" value="Urease metallochaperone UreE, N-terminal domain"/>
    <property type="match status" value="1"/>
</dbReference>
<keyword evidence="4 5" id="KW-0143">Chaperone</keyword>
<evidence type="ECO:0000259" key="7">
    <source>
        <dbReference type="SMART" id="SM00988"/>
    </source>
</evidence>
<evidence type="ECO:0000256" key="4">
    <source>
        <dbReference type="ARBA" id="ARBA00023186"/>
    </source>
</evidence>
<feature type="region of interest" description="Disordered" evidence="6">
    <location>
        <begin position="137"/>
        <end position="192"/>
    </location>
</feature>
<dbReference type="Pfam" id="PF05194">
    <property type="entry name" value="UreE_C"/>
    <property type="match status" value="1"/>
</dbReference>
<sequence length="192" mass="21449">MLQLTQRLDSSENSTAEVFDTLTLPYELRIRGRLKATTDNDREVGLFLDRGPVLRHGDLLQAESGEIIQVLAADEEVATAYIENGLPLARLCYHLGNRHVSLAIGSDEDGRYWVRFPPDHVLEELAELLGAELTHHKAPFDPESGAYAQAGREHAHSHSHSHGHGHGHHHSHDHGHDHHSHDHSHHGGHHDH</sequence>
<dbReference type="GO" id="GO:0005737">
    <property type="term" value="C:cytoplasm"/>
    <property type="evidence" value="ECO:0007669"/>
    <property type="project" value="UniProtKB-SubCell"/>
</dbReference>
<keyword evidence="3 5" id="KW-0533">Nickel</keyword>
<dbReference type="GO" id="GO:0065003">
    <property type="term" value="P:protein-containing complex assembly"/>
    <property type="evidence" value="ECO:0007669"/>
    <property type="project" value="InterPro"/>
</dbReference>
<dbReference type="Pfam" id="PF02814">
    <property type="entry name" value="UreE_N"/>
    <property type="match status" value="1"/>
</dbReference>
<evidence type="ECO:0000256" key="6">
    <source>
        <dbReference type="SAM" id="MobiDB-lite"/>
    </source>
</evidence>
<dbReference type="Proteomes" id="UP000254123">
    <property type="component" value="Unassembled WGS sequence"/>
</dbReference>